<feature type="transmembrane region" description="Helical" evidence="6">
    <location>
        <begin position="109"/>
        <end position="134"/>
    </location>
</feature>
<feature type="transmembrane region" description="Helical" evidence="6">
    <location>
        <begin position="230"/>
        <end position="252"/>
    </location>
</feature>
<sequence>MSINHLIFRNLRKNLKHYYLYVFALIFSVALYFAFVTLQYDPSMDEVEGSLKGAAGIKAASVLLIAIVSIFLLYANNLFIKKRSKEIGLFRLIGMTKGKIFRILSTENFMLYFGSLVIGIFIGFSISKLVIMLLFKITGVEAIASLRFSNEALIQTLVVFGAVYVLIMIMNYTFIQRQTILALFRVVSSAEGRVKKISFLEMLFGFIGIALILIGYYVSSKLFDGSFTDINSMFLAMIFILGSVIIGTYLLYKNSVSFVSNIIRKSKGGYLNINQVMSLSSIMFRMKSNALLLTIITTVSALAIGLLSLSYISYYSAEKSAIQNVPNHFALYSEEDAQQLKQAFDAHGIAYEDEVRIEVLQAEVDAEMILASSLATMNYDSSVLQVPVISDKNFTDLDVAENEFTLTGYNDIMKQFMSLKDSGEVELKSKSGSLPLQYTGLSDDFIVSYYFTGGGLPLAIVDETTYEWLKQDLNPELQYESSLYIGLDLEDESQMEQAKDLFLTFDFSEEHGNHSQLHMANTQKETMGLVMFIVGFLGLTFLITSGCILYFKQMGESEDEQPNYTILRKLGFTQGDLLKGIQAKQLFSFGIPLMVGLVHSYFAVKSGWFFFGTELWTPMILVMVLYTGLYSIFGILSVIYSKKVIKNAL</sequence>
<dbReference type="PANTHER" id="PTHR46795">
    <property type="entry name" value="ABC TRANSPORTER PERMEASE-RELATED-RELATED"/>
    <property type="match status" value="1"/>
</dbReference>
<feature type="domain" description="ABC3 transporter permease C-terminal" evidence="7">
    <location>
        <begin position="60"/>
        <end position="169"/>
    </location>
</feature>
<dbReference type="PANTHER" id="PTHR46795:SF3">
    <property type="entry name" value="ABC TRANSPORTER PERMEASE"/>
    <property type="match status" value="1"/>
</dbReference>
<dbReference type="RefSeq" id="WP_379894951.1">
    <property type="nucleotide sequence ID" value="NZ_CBCSCT010000038.1"/>
</dbReference>
<evidence type="ECO:0000313" key="8">
    <source>
        <dbReference type="EMBL" id="MFC5987553.1"/>
    </source>
</evidence>
<feature type="transmembrane region" description="Helical" evidence="6">
    <location>
        <begin position="616"/>
        <end position="640"/>
    </location>
</feature>
<dbReference type="Proteomes" id="UP001596250">
    <property type="component" value="Unassembled WGS sequence"/>
</dbReference>
<evidence type="ECO:0000256" key="5">
    <source>
        <dbReference type="ARBA" id="ARBA00023136"/>
    </source>
</evidence>
<protein>
    <submittedName>
        <fullName evidence="8">FtsX-like permease family protein</fullName>
    </submittedName>
</protein>
<keyword evidence="9" id="KW-1185">Reference proteome</keyword>
<keyword evidence="3 6" id="KW-0812">Transmembrane</keyword>
<evidence type="ECO:0000256" key="4">
    <source>
        <dbReference type="ARBA" id="ARBA00022989"/>
    </source>
</evidence>
<feature type="transmembrane region" description="Helical" evidence="6">
    <location>
        <begin position="196"/>
        <end position="218"/>
    </location>
</feature>
<dbReference type="InterPro" id="IPR003838">
    <property type="entry name" value="ABC3_permease_C"/>
</dbReference>
<feature type="transmembrane region" description="Helical" evidence="6">
    <location>
        <begin position="290"/>
        <end position="314"/>
    </location>
</feature>
<feature type="transmembrane region" description="Helical" evidence="6">
    <location>
        <begin position="154"/>
        <end position="175"/>
    </location>
</feature>
<comment type="caution">
    <text evidence="8">The sequence shown here is derived from an EMBL/GenBank/DDBJ whole genome shotgun (WGS) entry which is preliminary data.</text>
</comment>
<feature type="transmembrane region" description="Helical" evidence="6">
    <location>
        <begin position="529"/>
        <end position="551"/>
    </location>
</feature>
<dbReference type="EMBL" id="JBHSQV010000165">
    <property type="protein sequence ID" value="MFC5987553.1"/>
    <property type="molecule type" value="Genomic_DNA"/>
</dbReference>
<evidence type="ECO:0000256" key="2">
    <source>
        <dbReference type="ARBA" id="ARBA00022475"/>
    </source>
</evidence>
<evidence type="ECO:0000256" key="6">
    <source>
        <dbReference type="PIRNR" id="PIRNR018968"/>
    </source>
</evidence>
<gene>
    <name evidence="8" type="ORF">ACFPXP_14190</name>
</gene>
<keyword evidence="5 6" id="KW-0472">Membrane</keyword>
<feature type="transmembrane region" description="Helical" evidence="6">
    <location>
        <begin position="586"/>
        <end position="604"/>
    </location>
</feature>
<evidence type="ECO:0000256" key="1">
    <source>
        <dbReference type="ARBA" id="ARBA00004651"/>
    </source>
</evidence>
<comment type="subcellular location">
    <subcellularLocation>
        <location evidence="1 6">Cell membrane</location>
        <topology evidence="1 6">Multi-pass membrane protein</topology>
    </subcellularLocation>
</comment>
<evidence type="ECO:0000256" key="3">
    <source>
        <dbReference type="ARBA" id="ARBA00022692"/>
    </source>
</evidence>
<dbReference type="InterPro" id="IPR052536">
    <property type="entry name" value="ABC-4_Integral_Memb_Prot"/>
</dbReference>
<organism evidence="8 9">
    <name type="scientific">Marinicrinis lubricantis</name>
    <dbReference type="NCBI Taxonomy" id="2086470"/>
    <lineage>
        <taxon>Bacteria</taxon>
        <taxon>Bacillati</taxon>
        <taxon>Bacillota</taxon>
        <taxon>Bacilli</taxon>
        <taxon>Bacillales</taxon>
        <taxon>Paenibacillaceae</taxon>
    </lineage>
</organism>
<proteinExistence type="inferred from homology"/>
<keyword evidence="6" id="KW-0813">Transport</keyword>
<comment type="similarity">
    <text evidence="6">Belongs to the ABC-4 integral membrane protein family.</text>
</comment>
<feature type="transmembrane region" description="Helical" evidence="6">
    <location>
        <begin position="55"/>
        <end position="75"/>
    </location>
</feature>
<evidence type="ECO:0000259" key="7">
    <source>
        <dbReference type="Pfam" id="PF02687"/>
    </source>
</evidence>
<keyword evidence="4 6" id="KW-1133">Transmembrane helix</keyword>
<dbReference type="Pfam" id="PF02687">
    <property type="entry name" value="FtsX"/>
    <property type="match status" value="1"/>
</dbReference>
<evidence type="ECO:0000313" key="9">
    <source>
        <dbReference type="Proteomes" id="UP001596250"/>
    </source>
</evidence>
<reference evidence="9" key="1">
    <citation type="journal article" date="2019" name="Int. J. Syst. Evol. Microbiol.">
        <title>The Global Catalogue of Microorganisms (GCM) 10K type strain sequencing project: providing services to taxonomists for standard genome sequencing and annotation.</title>
        <authorList>
            <consortium name="The Broad Institute Genomics Platform"/>
            <consortium name="The Broad Institute Genome Sequencing Center for Infectious Disease"/>
            <person name="Wu L."/>
            <person name="Ma J."/>
        </authorList>
    </citation>
    <scope>NUCLEOTIDE SEQUENCE [LARGE SCALE GENOMIC DNA]</scope>
    <source>
        <strain evidence="9">CCM 8749</strain>
    </source>
</reference>
<feature type="transmembrane region" description="Helical" evidence="6">
    <location>
        <begin position="18"/>
        <end position="35"/>
    </location>
</feature>
<keyword evidence="2 6" id="KW-1003">Cell membrane</keyword>
<dbReference type="PIRSF" id="PIRSF018968">
    <property type="entry name" value="ABC_permease_BceB"/>
    <property type="match status" value="1"/>
</dbReference>
<accession>A0ABW1IRU0</accession>
<dbReference type="InterPro" id="IPR027022">
    <property type="entry name" value="ABC_permease_BceB-typ"/>
</dbReference>
<name>A0ABW1IRU0_9BACL</name>